<name>A0A382U069_9ZZZZ</name>
<dbReference type="InterPro" id="IPR001333">
    <property type="entry name" value="Peptidase_M32_Taq"/>
</dbReference>
<feature type="non-terminal residue" evidence="1">
    <location>
        <position position="25"/>
    </location>
</feature>
<sequence length="25" mass="2770">MLGWDWATMMPTGGAESRAEQMAEL</sequence>
<dbReference type="PROSITE" id="PS52034">
    <property type="entry name" value="PEPTIDASE_M32"/>
    <property type="match status" value="1"/>
</dbReference>
<dbReference type="EMBL" id="UINC01140529">
    <property type="protein sequence ID" value="SVD27724.1"/>
    <property type="molecule type" value="Genomic_DNA"/>
</dbReference>
<organism evidence="1">
    <name type="scientific">marine metagenome</name>
    <dbReference type="NCBI Taxonomy" id="408172"/>
    <lineage>
        <taxon>unclassified sequences</taxon>
        <taxon>metagenomes</taxon>
        <taxon>ecological metagenomes</taxon>
    </lineage>
</organism>
<accession>A0A382U069</accession>
<proteinExistence type="predicted"/>
<evidence type="ECO:0000313" key="1">
    <source>
        <dbReference type="EMBL" id="SVD27724.1"/>
    </source>
</evidence>
<protein>
    <submittedName>
        <fullName evidence="1">Uncharacterized protein</fullName>
    </submittedName>
</protein>
<dbReference type="AlphaFoldDB" id="A0A382U069"/>
<dbReference type="GO" id="GO:0006508">
    <property type="term" value="P:proteolysis"/>
    <property type="evidence" value="ECO:0007669"/>
    <property type="project" value="InterPro"/>
</dbReference>
<gene>
    <name evidence="1" type="ORF">METZ01_LOCUS380578</name>
</gene>
<dbReference type="GO" id="GO:0004181">
    <property type="term" value="F:metallocarboxypeptidase activity"/>
    <property type="evidence" value="ECO:0007669"/>
    <property type="project" value="InterPro"/>
</dbReference>
<reference evidence="1" key="1">
    <citation type="submission" date="2018-05" db="EMBL/GenBank/DDBJ databases">
        <authorList>
            <person name="Lanie J.A."/>
            <person name="Ng W.-L."/>
            <person name="Kazmierczak K.M."/>
            <person name="Andrzejewski T.M."/>
            <person name="Davidsen T.M."/>
            <person name="Wayne K.J."/>
            <person name="Tettelin H."/>
            <person name="Glass J.I."/>
            <person name="Rusch D."/>
            <person name="Podicherti R."/>
            <person name="Tsui H.-C.T."/>
            <person name="Winkler M.E."/>
        </authorList>
    </citation>
    <scope>NUCLEOTIDE SEQUENCE</scope>
</reference>